<organism evidence="4 5">
    <name type="scientific">Helicocarpus griseus UAMH5409</name>
    <dbReference type="NCBI Taxonomy" id="1447875"/>
    <lineage>
        <taxon>Eukaryota</taxon>
        <taxon>Fungi</taxon>
        <taxon>Dikarya</taxon>
        <taxon>Ascomycota</taxon>
        <taxon>Pezizomycotina</taxon>
        <taxon>Eurotiomycetes</taxon>
        <taxon>Eurotiomycetidae</taxon>
        <taxon>Onygenales</taxon>
        <taxon>Ajellomycetaceae</taxon>
        <taxon>Helicocarpus</taxon>
    </lineage>
</organism>
<dbReference type="AlphaFoldDB" id="A0A2B7WQV8"/>
<evidence type="ECO:0008006" key="6">
    <source>
        <dbReference type="Google" id="ProtNLM"/>
    </source>
</evidence>
<reference evidence="4 5" key="1">
    <citation type="submission" date="2017-10" db="EMBL/GenBank/DDBJ databases">
        <title>Comparative genomics in systemic dimorphic fungi from Ajellomycetaceae.</title>
        <authorList>
            <person name="Munoz J.F."/>
            <person name="Mcewen J.G."/>
            <person name="Clay O.K."/>
            <person name="Cuomo C.A."/>
        </authorList>
    </citation>
    <scope>NUCLEOTIDE SEQUENCE [LARGE SCALE GENOMIC DNA]</scope>
    <source>
        <strain evidence="4 5">UAMH5409</strain>
    </source>
</reference>
<accession>A0A2B7WQV8</accession>
<evidence type="ECO:0000256" key="2">
    <source>
        <dbReference type="ARBA" id="ARBA00022946"/>
    </source>
</evidence>
<dbReference type="GO" id="GO:0032979">
    <property type="term" value="P:protein insertion into mitochondrial inner membrane from matrix"/>
    <property type="evidence" value="ECO:0007669"/>
    <property type="project" value="InterPro"/>
</dbReference>
<dbReference type="Pfam" id="PF07961">
    <property type="entry name" value="MBA1"/>
    <property type="match status" value="1"/>
</dbReference>
<sequence>MASSLAPRSSPYLVSSLSSRTTPLPLHIRPSLRIFPSPLSFQCSQLHSRPFSHTPQRGSGMKGAQMMKQKAPPALSRENQLKEALAKMKPEDFPDDMGLLPGTFVRPSWEEMPSIFKYPRQRLRMEWQSIKSKLQDIVLLLAYYKYSNRSLKLPLRLRERKRAALDLHKTFYTALAAADTSTIRDICCNGLRDDFLRRISARPADAKKHTWTLHKYTKFPFALNLTGARVVADRAAQAPHNMGFRQVIVRIRSRQSLVRPVSQVKESSEQQKKKQVETPPKDFTEYVVLQKMLVAGVELPWKIWGFTKATTMEELDTNPAFMAGLSLKERLELMTAAAKF</sequence>
<keyword evidence="5" id="KW-1185">Reference proteome</keyword>
<comment type="subcellular location">
    <subcellularLocation>
        <location evidence="1">Mitochondrion</location>
    </subcellularLocation>
</comment>
<evidence type="ECO:0000313" key="4">
    <source>
        <dbReference type="EMBL" id="PGG98871.1"/>
    </source>
</evidence>
<dbReference type="EMBL" id="PDNB01000217">
    <property type="protein sequence ID" value="PGG98871.1"/>
    <property type="molecule type" value="Genomic_DNA"/>
</dbReference>
<comment type="caution">
    <text evidence="4">The sequence shown here is derived from an EMBL/GenBank/DDBJ whole genome shotgun (WGS) entry which is preliminary data.</text>
</comment>
<dbReference type="InterPro" id="IPR024621">
    <property type="entry name" value="Mba1"/>
</dbReference>
<dbReference type="PANTHER" id="PTHR28554:SF1">
    <property type="entry name" value="LARGE RIBOSOMAL SUBUNIT PROTEIN ML45"/>
    <property type="match status" value="1"/>
</dbReference>
<keyword evidence="3" id="KW-0496">Mitochondrion</keyword>
<proteinExistence type="predicted"/>
<evidence type="ECO:0000256" key="1">
    <source>
        <dbReference type="ARBA" id="ARBA00004173"/>
    </source>
</evidence>
<gene>
    <name evidence="4" type="ORF">AJ79_08747</name>
</gene>
<name>A0A2B7WQV8_9EURO</name>
<dbReference type="GO" id="GO:0005743">
    <property type="term" value="C:mitochondrial inner membrane"/>
    <property type="evidence" value="ECO:0007669"/>
    <property type="project" value="InterPro"/>
</dbReference>
<dbReference type="InterPro" id="IPR051975">
    <property type="entry name" value="mtLSU_mL45"/>
</dbReference>
<dbReference type="PANTHER" id="PTHR28554">
    <property type="entry name" value="39S RIBOSOMAL PROTEIN L45, MITOCHONDRIAL"/>
    <property type="match status" value="1"/>
</dbReference>
<dbReference type="Gene3D" id="3.10.450.240">
    <property type="match status" value="1"/>
</dbReference>
<protein>
    <recommendedName>
        <fullName evidence="6">Tim44-like domain-containing protein</fullName>
    </recommendedName>
</protein>
<dbReference type="OrthoDB" id="19619at2759"/>
<keyword evidence="2" id="KW-0809">Transit peptide</keyword>
<dbReference type="Proteomes" id="UP000223968">
    <property type="component" value="Unassembled WGS sequence"/>
</dbReference>
<evidence type="ECO:0000313" key="5">
    <source>
        <dbReference type="Proteomes" id="UP000223968"/>
    </source>
</evidence>
<evidence type="ECO:0000256" key="3">
    <source>
        <dbReference type="ARBA" id="ARBA00023128"/>
    </source>
</evidence>
<dbReference type="STRING" id="1447875.A0A2B7WQV8"/>